<evidence type="ECO:0000256" key="3">
    <source>
        <dbReference type="ARBA" id="ARBA00007743"/>
    </source>
</evidence>
<dbReference type="FunFam" id="2.30.30.140:FF:000008">
    <property type="entry name" value="Bromodomain containing 1, isoform CRA_b"/>
    <property type="match status" value="1"/>
</dbReference>
<dbReference type="PROSITE" id="PS50016">
    <property type="entry name" value="ZF_PHD_2"/>
    <property type="match status" value="1"/>
</dbReference>
<dbReference type="EMBL" id="BLKM01010449">
    <property type="protein sequence ID" value="GFG30296.1"/>
    <property type="molecule type" value="Genomic_DNA"/>
</dbReference>
<dbReference type="InterPro" id="IPR013087">
    <property type="entry name" value="Znf_C2H2_type"/>
</dbReference>
<keyword evidence="10 18" id="KW-1133">Transmembrane helix</keyword>
<evidence type="ECO:0000256" key="2">
    <source>
        <dbReference type="ARBA" id="ARBA00004141"/>
    </source>
</evidence>
<feature type="domain" description="PHD-type" evidence="23">
    <location>
        <begin position="559"/>
        <end position="678"/>
    </location>
</feature>
<feature type="transmembrane region" description="Helical" evidence="18">
    <location>
        <begin position="115"/>
        <end position="137"/>
    </location>
</feature>
<feature type="compositionally biased region" description="Basic residues" evidence="17">
    <location>
        <begin position="1139"/>
        <end position="1154"/>
    </location>
</feature>
<feature type="domain" description="PWWP" evidence="22">
    <location>
        <begin position="1407"/>
        <end position="1489"/>
    </location>
</feature>
<feature type="compositionally biased region" description="Basic residues" evidence="17">
    <location>
        <begin position="1207"/>
        <end position="1217"/>
    </location>
</feature>
<feature type="compositionally biased region" description="Polar residues" evidence="17">
    <location>
        <begin position="981"/>
        <end position="990"/>
    </location>
</feature>
<dbReference type="InterPro" id="IPR008590">
    <property type="entry name" value="TMEM_230/134"/>
</dbReference>
<dbReference type="CDD" id="cd15572">
    <property type="entry name" value="PHD_BRPF"/>
    <property type="match status" value="1"/>
</dbReference>
<feature type="compositionally biased region" description="Polar residues" evidence="17">
    <location>
        <begin position="1275"/>
        <end position="1301"/>
    </location>
</feature>
<evidence type="ECO:0000259" key="19">
    <source>
        <dbReference type="PROSITE" id="PS50014"/>
    </source>
</evidence>
<name>A0A6L2PD24_COPFO</name>
<dbReference type="Gene3D" id="3.30.40.10">
    <property type="entry name" value="Zinc/RING finger domain, C3HC4 (zinc finger)"/>
    <property type="match status" value="2"/>
</dbReference>
<dbReference type="SMART" id="SM00293">
    <property type="entry name" value="PWWP"/>
    <property type="match status" value="1"/>
</dbReference>
<dbReference type="GO" id="GO:0006357">
    <property type="term" value="P:regulation of transcription by RNA polymerase II"/>
    <property type="evidence" value="ECO:0007669"/>
    <property type="project" value="TreeGrafter"/>
</dbReference>
<dbReference type="Pfam" id="PF00855">
    <property type="entry name" value="PWWP"/>
    <property type="match status" value="1"/>
</dbReference>
<dbReference type="PROSITE" id="PS00028">
    <property type="entry name" value="ZINC_FINGER_C2H2_1"/>
    <property type="match status" value="1"/>
</dbReference>
<dbReference type="InterPro" id="IPR018359">
    <property type="entry name" value="Bromodomain_CS"/>
</dbReference>
<keyword evidence="14" id="KW-0539">Nucleus</keyword>
<dbReference type="OrthoDB" id="20839at2759"/>
<dbReference type="InterPro" id="IPR019542">
    <property type="entry name" value="Enhancer_polycomb-like_N"/>
</dbReference>
<evidence type="ECO:0000313" key="25">
    <source>
        <dbReference type="Proteomes" id="UP000502823"/>
    </source>
</evidence>
<dbReference type="InterPro" id="IPR036427">
    <property type="entry name" value="Bromodomain-like_sf"/>
</dbReference>
<evidence type="ECO:0000256" key="8">
    <source>
        <dbReference type="ARBA" id="ARBA00022771"/>
    </source>
</evidence>
<dbReference type="PROSITE" id="PS51805">
    <property type="entry name" value="EPHD"/>
    <property type="match status" value="1"/>
</dbReference>
<keyword evidence="5 18" id="KW-0812">Transmembrane</keyword>
<keyword evidence="7" id="KW-0677">Repeat</keyword>
<dbReference type="InterPro" id="IPR034732">
    <property type="entry name" value="EPHD"/>
</dbReference>
<dbReference type="SUPFAM" id="SSF47370">
    <property type="entry name" value="Bromodomain"/>
    <property type="match status" value="1"/>
</dbReference>
<keyword evidence="9" id="KW-0862">Zinc</keyword>
<dbReference type="PANTHER" id="PTHR13793:SF107">
    <property type="entry name" value="BROMODOMAIN-CONTAINING PROTEIN HOMOLOG"/>
    <property type="match status" value="1"/>
</dbReference>
<evidence type="ECO:0000256" key="18">
    <source>
        <dbReference type="SAM" id="Phobius"/>
    </source>
</evidence>
<feature type="transmembrane region" description="Helical" evidence="18">
    <location>
        <begin position="143"/>
        <end position="162"/>
    </location>
</feature>
<dbReference type="InterPro" id="IPR019787">
    <property type="entry name" value="Znf_PHD-finger"/>
</dbReference>
<dbReference type="PANTHER" id="PTHR13793">
    <property type="entry name" value="PHD FINGER PROTEINS"/>
    <property type="match status" value="1"/>
</dbReference>
<dbReference type="SMART" id="SM00249">
    <property type="entry name" value="PHD"/>
    <property type="match status" value="2"/>
</dbReference>
<evidence type="ECO:0000256" key="13">
    <source>
        <dbReference type="ARBA" id="ARBA00023136"/>
    </source>
</evidence>
<evidence type="ECO:0000256" key="5">
    <source>
        <dbReference type="ARBA" id="ARBA00022692"/>
    </source>
</evidence>
<feature type="region of interest" description="Disordered" evidence="17">
    <location>
        <begin position="678"/>
        <end position="720"/>
    </location>
</feature>
<dbReference type="InterPro" id="IPR050701">
    <property type="entry name" value="Histone_Mod_Regulator"/>
</dbReference>
<dbReference type="InterPro" id="IPR001965">
    <property type="entry name" value="Znf_PHD"/>
</dbReference>
<evidence type="ECO:0000256" key="12">
    <source>
        <dbReference type="ARBA" id="ARBA00023117"/>
    </source>
</evidence>
<dbReference type="CDD" id="cd05839">
    <property type="entry name" value="PWWP_BRPF"/>
    <property type="match status" value="1"/>
</dbReference>
<feature type="compositionally biased region" description="Low complexity" evidence="17">
    <location>
        <begin position="1356"/>
        <end position="1380"/>
    </location>
</feature>
<organism evidence="24 25">
    <name type="scientific">Coptotermes formosanus</name>
    <name type="common">Formosan subterranean termite</name>
    <dbReference type="NCBI Taxonomy" id="36987"/>
    <lineage>
        <taxon>Eukaryota</taxon>
        <taxon>Metazoa</taxon>
        <taxon>Ecdysozoa</taxon>
        <taxon>Arthropoda</taxon>
        <taxon>Hexapoda</taxon>
        <taxon>Insecta</taxon>
        <taxon>Pterygota</taxon>
        <taxon>Neoptera</taxon>
        <taxon>Polyneoptera</taxon>
        <taxon>Dictyoptera</taxon>
        <taxon>Blattodea</taxon>
        <taxon>Blattoidea</taxon>
        <taxon>Termitoidae</taxon>
        <taxon>Rhinotermitidae</taxon>
        <taxon>Coptotermes</taxon>
    </lineage>
</organism>
<feature type="compositionally biased region" description="Low complexity" evidence="17">
    <location>
        <begin position="1240"/>
        <end position="1257"/>
    </location>
</feature>
<feature type="domain" description="Bromo" evidence="19">
    <location>
        <begin position="872"/>
        <end position="942"/>
    </location>
</feature>
<dbReference type="InterPro" id="IPR011011">
    <property type="entry name" value="Znf_FYVE_PHD"/>
</dbReference>
<dbReference type="PRINTS" id="PR00503">
    <property type="entry name" value="BROMODOMAIN"/>
</dbReference>
<keyword evidence="4" id="KW-0597">Phosphoprotein</keyword>
<feature type="compositionally biased region" description="Polar residues" evidence="17">
    <location>
        <begin position="1189"/>
        <end position="1199"/>
    </location>
</feature>
<dbReference type="FunCoup" id="A0A6L2PD24">
    <property type="interactions" value="547"/>
</dbReference>
<dbReference type="GO" id="GO:0008270">
    <property type="term" value="F:zinc ion binding"/>
    <property type="evidence" value="ECO:0007669"/>
    <property type="project" value="UniProtKB-KW"/>
</dbReference>
<feature type="region of interest" description="Disordered" evidence="17">
    <location>
        <begin position="297"/>
        <end position="328"/>
    </location>
</feature>
<reference evidence="25" key="1">
    <citation type="submission" date="2020-01" db="EMBL/GenBank/DDBJ databases">
        <title>Draft genome sequence of the Termite Coptotermes fromosanus.</title>
        <authorList>
            <person name="Itakura S."/>
            <person name="Yosikawa Y."/>
            <person name="Umezawa K."/>
        </authorList>
    </citation>
    <scope>NUCLEOTIDE SEQUENCE [LARGE SCALE GENOMIC DNA]</scope>
</reference>
<comment type="subcellular location">
    <subcellularLocation>
        <location evidence="2">Membrane</location>
        <topology evidence="2">Multi-pass membrane protein</topology>
    </subcellularLocation>
    <subcellularLocation>
        <location evidence="1">Nucleus</location>
    </subcellularLocation>
</comment>
<dbReference type="PROSITE" id="PS50014">
    <property type="entry name" value="BROMODOMAIN_2"/>
    <property type="match status" value="1"/>
</dbReference>
<dbReference type="InParanoid" id="A0A6L2PD24"/>
<keyword evidence="11" id="KW-0007">Acetylation</keyword>
<evidence type="ECO:0000256" key="14">
    <source>
        <dbReference type="ARBA" id="ARBA00023242"/>
    </source>
</evidence>
<evidence type="ECO:0000313" key="24">
    <source>
        <dbReference type="EMBL" id="GFG30296.1"/>
    </source>
</evidence>
<dbReference type="FunFam" id="3.30.40.10:FF:000008">
    <property type="entry name" value="Bromodomain containing 1, isoform CRA_a"/>
    <property type="match status" value="1"/>
</dbReference>
<evidence type="ECO:0000256" key="1">
    <source>
        <dbReference type="ARBA" id="ARBA00004123"/>
    </source>
</evidence>
<protein>
    <recommendedName>
        <fullName evidence="26">Peregrin</fullName>
    </recommendedName>
</protein>
<dbReference type="GO" id="GO:0005634">
    <property type="term" value="C:nucleus"/>
    <property type="evidence" value="ECO:0007669"/>
    <property type="project" value="UniProtKB-SubCell"/>
</dbReference>
<evidence type="ECO:0000259" key="23">
    <source>
        <dbReference type="PROSITE" id="PS51805"/>
    </source>
</evidence>
<keyword evidence="12 15" id="KW-0103">Bromodomain</keyword>
<evidence type="ECO:0000256" key="9">
    <source>
        <dbReference type="ARBA" id="ARBA00022833"/>
    </source>
</evidence>
<evidence type="ECO:0000256" key="17">
    <source>
        <dbReference type="SAM" id="MobiDB-lite"/>
    </source>
</evidence>
<dbReference type="CDD" id="cd15670">
    <property type="entry name" value="ePHD_BRPF"/>
    <property type="match status" value="1"/>
</dbReference>
<dbReference type="GO" id="GO:0016020">
    <property type="term" value="C:membrane"/>
    <property type="evidence" value="ECO:0007669"/>
    <property type="project" value="UniProtKB-SubCell"/>
</dbReference>
<feature type="region of interest" description="Disordered" evidence="17">
    <location>
        <begin position="1097"/>
        <end position="1402"/>
    </location>
</feature>
<keyword evidence="6" id="KW-0479">Metal-binding</keyword>
<keyword evidence="25" id="KW-1185">Reference proteome</keyword>
<dbReference type="PROSITE" id="PS50812">
    <property type="entry name" value="PWWP"/>
    <property type="match status" value="1"/>
</dbReference>
<evidence type="ECO:0000259" key="21">
    <source>
        <dbReference type="PROSITE" id="PS50157"/>
    </source>
</evidence>
<feature type="region of interest" description="Disordered" evidence="17">
    <location>
        <begin position="981"/>
        <end position="1002"/>
    </location>
</feature>
<evidence type="ECO:0000256" key="6">
    <source>
        <dbReference type="ARBA" id="ARBA00022723"/>
    </source>
</evidence>
<feature type="domain" description="C2H2-type" evidence="21">
    <location>
        <begin position="270"/>
        <end position="301"/>
    </location>
</feature>
<dbReference type="Pfam" id="PF00439">
    <property type="entry name" value="Bromodomain"/>
    <property type="match status" value="1"/>
</dbReference>
<comment type="similarity">
    <text evidence="3">Belongs to the TMEM134/TMEM230 family.</text>
</comment>
<dbReference type="Proteomes" id="UP000502823">
    <property type="component" value="Unassembled WGS sequence"/>
</dbReference>
<keyword evidence="8 16" id="KW-0863">Zinc-finger</keyword>
<dbReference type="SMART" id="SM00297">
    <property type="entry name" value="BROMO"/>
    <property type="match status" value="1"/>
</dbReference>
<evidence type="ECO:0000256" key="16">
    <source>
        <dbReference type="PROSITE-ProRule" id="PRU00042"/>
    </source>
</evidence>
<evidence type="ECO:0000256" key="7">
    <source>
        <dbReference type="ARBA" id="ARBA00022737"/>
    </source>
</evidence>
<dbReference type="Pfam" id="PF13832">
    <property type="entry name" value="zf-HC5HC2H_2"/>
    <property type="match status" value="1"/>
</dbReference>
<feature type="region of interest" description="Disordered" evidence="17">
    <location>
        <begin position="1520"/>
        <end position="1545"/>
    </location>
</feature>
<accession>A0A6L2PD24</accession>
<dbReference type="PROSITE" id="PS50157">
    <property type="entry name" value="ZINC_FINGER_C2H2_2"/>
    <property type="match status" value="1"/>
</dbReference>
<dbReference type="InterPro" id="IPR001487">
    <property type="entry name" value="Bromodomain"/>
</dbReference>
<dbReference type="InterPro" id="IPR019786">
    <property type="entry name" value="Zinc_finger_PHD-type_CS"/>
</dbReference>
<comment type="caution">
    <text evidence="24">The sequence shown here is derived from an EMBL/GenBank/DDBJ whole genome shotgun (WGS) entry which is preliminary data.</text>
</comment>
<dbReference type="PROSITE" id="PS01359">
    <property type="entry name" value="ZF_PHD_1"/>
    <property type="match status" value="1"/>
</dbReference>
<dbReference type="Pfam" id="PF10513">
    <property type="entry name" value="EPL1"/>
    <property type="match status" value="1"/>
</dbReference>
<dbReference type="PROSITE" id="PS00633">
    <property type="entry name" value="BROMODOMAIN_1"/>
    <property type="match status" value="1"/>
</dbReference>
<dbReference type="SUPFAM" id="SSF57903">
    <property type="entry name" value="FYVE/PHD zinc finger"/>
    <property type="match status" value="1"/>
</dbReference>
<dbReference type="InterPro" id="IPR000313">
    <property type="entry name" value="PWWP_dom"/>
</dbReference>
<evidence type="ECO:0000256" key="15">
    <source>
        <dbReference type="PROSITE-ProRule" id="PRU00035"/>
    </source>
</evidence>
<feature type="compositionally biased region" description="Acidic residues" evidence="17">
    <location>
        <begin position="1113"/>
        <end position="1134"/>
    </location>
</feature>
<feature type="compositionally biased region" description="Basic residues" evidence="17">
    <location>
        <begin position="309"/>
        <end position="320"/>
    </location>
</feature>
<evidence type="ECO:0008006" key="26">
    <source>
        <dbReference type="Google" id="ProtNLM"/>
    </source>
</evidence>
<sequence length="1545" mass="171467">MAGVFGPREPKFTIDDAFEEENDEAIRVYGSTTERSPLKPKNRNVTSEDSIIVRIEDPMRSASTVTSTVPRFKTSDDATSRDSDSLIQDGGFYTGMFDPTQSCWRHPKIRENWKMVLAAVVLLIVGIGLLITGIVVISLPMPGIQAFVFFIAGFICFIPGAYHVTGNAHFLNIPAAQVIRPLERESEDKAMLLQDLFRKWNMLLMLMCPGSGQQDGIKLFRWQHCDNQAMRDHWRNVDRMEQRCTAKLFRLIEVEYFEFLKLRNSKQPPYECPVAECGKIYKSLCGLQYHLVNFDHNAPPPVNSTPTPGRKKGRGSHHSRTPTSTADLLSMPTRESLTYAEAQKMVEFEIDGRVTRVSIFDPLPLMSKEEFEAKYGGSNDSQAGNQSSADVRQGMLTNDEKVRLPEPSYTILDSYNISDAPPRPNAYIRFIERSAEELDGEVEYDMDEEDCAWLSIINERRAAAGLSDVPVDTFELLMDRLEKESYFQSCGKGGDGAAPAVIDDDAVCCICMDGECQNSNVILFCDMCNLAVHQDCYGVPYIPEGQWLCRRCLQSPSRAVDCVLCPNNGGAFKQTDRGHWAHVVCALWIPEVRFANTVFLEPIDSIETIPPARWKLTCYICKQRGVGACIQCHKTNCYAAFHVTCAQQAGLFMKMDTVRDSHGGPVLVQKTAYCDAHTPGGLSDHDQRPRGNTPSASKQSAISSVTGGTGEAAREESRQKMKKARRLLAKKRSSVPVISIPTIPPDRIQEIASLVNIPKKSQLIQRLIAYWTLKRQFRNGVPLLRRLQSSHLARRDDPRPLQEVVSDTGELYRQLKYWQCLRQDLERARLLCELVRKREKLKKELCKVKELWMEVRLQPFVCFLRRLLDLIQSRDTGDIFSEPVDLSEVPDYTDVVTQPMDLSTMRTKVENFQYSNLDAFERDFNLMINNCMAYNSRDTIFYRAAIKMRDQGGALIRQARRDLEVNGFDLTTGLLLPDGVTSPQSSNLLSGTDPKPSRISVPQLQQPLPQPLQSVLPQQQNHLTSQQQHRQQPEEGLAGEIDRELAAIMDKSHLVANADRLSKLLELQDRSQGLRHGLARAKRVRIIKTEITKLRRKMALGGNGPQLHRSQSETEDGFESDSEREESSEEEEDAEKLRQHQQRTAKPISRHSTRRSSQQQQASDDKGASVKCSMGASGTKEQESAVETADNNVTSPTNAVQSSGKQKSGRGRKKVVGKRQADEGADSVINSKVAASITPSTLTSSSAVGSSCSQSALDSSTRESSGGLIPPTTPVKLSTSSEQMKPGTVSQLTSVSPSGVNRRTAVLFTRKAAAAASAIRKPDSHSGTHGGTSNSASMHVTKLPDIPAETDEETQSDSTCSSCSTSEGSTGSSEDGGSSSIDLQQRGVSGGESSGEEEGASCGSLEPLDLVWAKCRGYPWYPALIINPKMPRTGYLHNGVPIPAPPADVLALASNYEEPVYLVLFFDTKRTWQWLPRNKLERLGIATEVDQAKLTESRKPADRKAVRKAYQEAMLHRCQVSEGQGKRSRAASIGNADLLAPAEEN</sequence>
<proteinExistence type="inferred from homology"/>
<evidence type="ECO:0000256" key="10">
    <source>
        <dbReference type="ARBA" id="ARBA00022989"/>
    </source>
</evidence>
<evidence type="ECO:0000256" key="4">
    <source>
        <dbReference type="ARBA" id="ARBA00022553"/>
    </source>
</evidence>
<dbReference type="FunFam" id="3.30.40.10:FF:000007">
    <property type="entry name" value="Bromodomain containing 1, isoform CRA_b"/>
    <property type="match status" value="1"/>
</dbReference>
<dbReference type="Pfam" id="PF05915">
    <property type="entry name" value="TMEM_230_134"/>
    <property type="match status" value="1"/>
</dbReference>
<dbReference type="InterPro" id="IPR013083">
    <property type="entry name" value="Znf_RING/FYVE/PHD"/>
</dbReference>
<evidence type="ECO:0000256" key="11">
    <source>
        <dbReference type="ARBA" id="ARBA00022990"/>
    </source>
</evidence>
<keyword evidence="13 18" id="KW-0472">Membrane</keyword>
<dbReference type="SUPFAM" id="SSF63748">
    <property type="entry name" value="Tudor/PWWP/MBT"/>
    <property type="match status" value="1"/>
</dbReference>
<dbReference type="Gene3D" id="2.30.30.140">
    <property type="match status" value="1"/>
</dbReference>
<dbReference type="Gene3D" id="1.20.920.10">
    <property type="entry name" value="Bromodomain-like"/>
    <property type="match status" value="1"/>
</dbReference>
<evidence type="ECO:0000259" key="22">
    <source>
        <dbReference type="PROSITE" id="PS50812"/>
    </source>
</evidence>
<evidence type="ECO:0000259" key="20">
    <source>
        <dbReference type="PROSITE" id="PS50016"/>
    </source>
</evidence>
<gene>
    <name evidence="24" type="ORF">Cfor_04450</name>
</gene>
<dbReference type="Pfam" id="PF13831">
    <property type="entry name" value="PHD_2"/>
    <property type="match status" value="1"/>
</dbReference>
<feature type="domain" description="PHD-type" evidence="20">
    <location>
        <begin position="505"/>
        <end position="555"/>
    </location>
</feature>
<feature type="compositionally biased region" description="Polar residues" evidence="17">
    <location>
        <begin position="690"/>
        <end position="706"/>
    </location>
</feature>